<keyword evidence="5" id="KW-0677">Repeat</keyword>
<keyword evidence="4 9" id="KW-0812">Transmembrane</keyword>
<comment type="similarity">
    <text evidence="2 10">Belongs to the mitochondrial carrier (TC 2.A.29) family.</text>
</comment>
<dbReference type="InterPro" id="IPR018108">
    <property type="entry name" value="MCP_transmembrane"/>
</dbReference>
<keyword evidence="12" id="KW-1185">Reference proteome</keyword>
<keyword evidence="3 10" id="KW-0813">Transport</keyword>
<accession>A0A811P4C9</accession>
<dbReference type="GO" id="GO:0015748">
    <property type="term" value="P:organophosphate ester transport"/>
    <property type="evidence" value="ECO:0007669"/>
    <property type="project" value="UniProtKB-ARBA"/>
</dbReference>
<organism evidence="11 12">
    <name type="scientific">Miscanthus lutarioriparius</name>
    <dbReference type="NCBI Taxonomy" id="422564"/>
    <lineage>
        <taxon>Eukaryota</taxon>
        <taxon>Viridiplantae</taxon>
        <taxon>Streptophyta</taxon>
        <taxon>Embryophyta</taxon>
        <taxon>Tracheophyta</taxon>
        <taxon>Spermatophyta</taxon>
        <taxon>Magnoliopsida</taxon>
        <taxon>Liliopsida</taxon>
        <taxon>Poales</taxon>
        <taxon>Poaceae</taxon>
        <taxon>PACMAD clade</taxon>
        <taxon>Panicoideae</taxon>
        <taxon>Andropogonodae</taxon>
        <taxon>Andropogoneae</taxon>
        <taxon>Saccharinae</taxon>
        <taxon>Miscanthus</taxon>
    </lineage>
</organism>
<dbReference type="PANTHER" id="PTHR24089">
    <property type="entry name" value="SOLUTE CARRIER FAMILY 25"/>
    <property type="match status" value="1"/>
</dbReference>
<feature type="repeat" description="Solcar" evidence="9">
    <location>
        <begin position="25"/>
        <end position="111"/>
    </location>
</feature>
<evidence type="ECO:0000256" key="3">
    <source>
        <dbReference type="ARBA" id="ARBA00022448"/>
    </source>
</evidence>
<dbReference type="GO" id="GO:0055085">
    <property type="term" value="P:transmembrane transport"/>
    <property type="evidence" value="ECO:0007669"/>
    <property type="project" value="InterPro"/>
</dbReference>
<dbReference type="GO" id="GO:0005743">
    <property type="term" value="C:mitochondrial inner membrane"/>
    <property type="evidence" value="ECO:0007669"/>
    <property type="project" value="UniProtKB-SubCell"/>
</dbReference>
<dbReference type="InterPro" id="IPR023395">
    <property type="entry name" value="MCP_dom_sf"/>
</dbReference>
<protein>
    <submittedName>
        <fullName evidence="11">Uncharacterized protein</fullName>
    </submittedName>
</protein>
<dbReference type="InterPro" id="IPR002167">
    <property type="entry name" value="GDC-like"/>
</dbReference>
<feature type="repeat" description="Solcar" evidence="9">
    <location>
        <begin position="114"/>
        <end position="206"/>
    </location>
</feature>
<dbReference type="AlphaFoldDB" id="A0A811P4C9"/>
<evidence type="ECO:0000256" key="6">
    <source>
        <dbReference type="ARBA" id="ARBA00022792"/>
    </source>
</evidence>
<evidence type="ECO:0000256" key="9">
    <source>
        <dbReference type="PROSITE-ProRule" id="PRU00282"/>
    </source>
</evidence>
<dbReference type="Gene3D" id="1.50.40.10">
    <property type="entry name" value="Mitochondrial carrier domain"/>
    <property type="match status" value="1"/>
</dbReference>
<reference evidence="11" key="1">
    <citation type="submission" date="2020-10" db="EMBL/GenBank/DDBJ databases">
        <authorList>
            <person name="Han B."/>
            <person name="Lu T."/>
            <person name="Zhao Q."/>
            <person name="Huang X."/>
            <person name="Zhao Y."/>
        </authorList>
    </citation>
    <scope>NUCLEOTIDE SEQUENCE</scope>
</reference>
<evidence type="ECO:0000256" key="4">
    <source>
        <dbReference type="ARBA" id="ARBA00022692"/>
    </source>
</evidence>
<dbReference type="EMBL" id="CAJGYO010000006">
    <property type="protein sequence ID" value="CAD6237143.1"/>
    <property type="molecule type" value="Genomic_DNA"/>
</dbReference>
<dbReference type="PRINTS" id="PR00926">
    <property type="entry name" value="MITOCARRIER"/>
</dbReference>
<comment type="caution">
    <text evidence="11">The sequence shown here is derived from an EMBL/GenBank/DDBJ whole genome shotgun (WGS) entry which is preliminary data.</text>
</comment>
<evidence type="ECO:0000313" key="11">
    <source>
        <dbReference type="EMBL" id="CAD6237143.1"/>
    </source>
</evidence>
<evidence type="ECO:0000256" key="1">
    <source>
        <dbReference type="ARBA" id="ARBA00004448"/>
    </source>
</evidence>
<keyword evidence="8 9" id="KW-0472">Membrane</keyword>
<evidence type="ECO:0000256" key="2">
    <source>
        <dbReference type="ARBA" id="ARBA00006375"/>
    </source>
</evidence>
<evidence type="ECO:0000256" key="7">
    <source>
        <dbReference type="ARBA" id="ARBA00023128"/>
    </source>
</evidence>
<name>A0A811P4C9_9POAL</name>
<feature type="repeat" description="Solcar" evidence="9">
    <location>
        <begin position="213"/>
        <end position="306"/>
    </location>
</feature>
<proteinExistence type="inferred from homology"/>
<dbReference type="SUPFAM" id="SSF103506">
    <property type="entry name" value="Mitochondrial carrier"/>
    <property type="match status" value="1"/>
</dbReference>
<dbReference type="PROSITE" id="PS50920">
    <property type="entry name" value="SOLCAR"/>
    <property type="match status" value="3"/>
</dbReference>
<evidence type="ECO:0000313" key="12">
    <source>
        <dbReference type="Proteomes" id="UP000604825"/>
    </source>
</evidence>
<evidence type="ECO:0000256" key="8">
    <source>
        <dbReference type="ARBA" id="ARBA00023136"/>
    </source>
</evidence>
<dbReference type="Proteomes" id="UP000604825">
    <property type="component" value="Unassembled WGS sequence"/>
</dbReference>
<dbReference type="Pfam" id="PF00153">
    <property type="entry name" value="Mito_carr"/>
    <property type="match status" value="3"/>
</dbReference>
<keyword evidence="6" id="KW-0999">Mitochondrion inner membrane</keyword>
<dbReference type="GO" id="GO:0015711">
    <property type="term" value="P:organic anion transport"/>
    <property type="evidence" value="ECO:0007669"/>
    <property type="project" value="UniProtKB-ARBA"/>
</dbReference>
<gene>
    <name evidence="11" type="ORF">NCGR_LOCUS24815</name>
</gene>
<dbReference type="InterPro" id="IPR002067">
    <property type="entry name" value="MCP"/>
</dbReference>
<comment type="subcellular location">
    <subcellularLocation>
        <location evidence="1">Mitochondrion inner membrane</location>
        <topology evidence="1">Multi-pass membrane protein</topology>
    </subcellularLocation>
</comment>
<keyword evidence="7" id="KW-0496">Mitochondrion</keyword>
<sequence>MGTPSQGSAAVAAARVDLCALDLMPVFAKEMIAGGVAGAFSKTAIAPLERVKILLQTRTNEFGSLGVLKSLKKLRQLDGVMGFYKGNGASVLRIVPYAALHYMAYERAFSRSFSWFSIRGTAVLCTYPLDLARTKLAFQVNSSDQFSRALKRGSPQPAYGGIIDVFRGVYSEGGARALYRGVGPTLMGILPYAGLKFYIYEGLKAHVPEDYKSSVTLKLTCGAAAGLFGQTLTYPLDVVRRQMQVQSQQQHEQFGGPRITGTFQGLMSIKQTQGWRQLFAGLSLNYIKVVPSVAIGFTAYDTMKHLLKIPPREKKRSGHAPA</sequence>
<dbReference type="PRINTS" id="PR00928">
    <property type="entry name" value="GRAVESDC"/>
</dbReference>
<evidence type="ECO:0000256" key="10">
    <source>
        <dbReference type="RuleBase" id="RU000488"/>
    </source>
</evidence>
<evidence type="ECO:0000256" key="5">
    <source>
        <dbReference type="ARBA" id="ARBA00022737"/>
    </source>
</evidence>
<dbReference type="OrthoDB" id="270584at2759"/>